<evidence type="ECO:0000256" key="7">
    <source>
        <dbReference type="SAM" id="Phobius"/>
    </source>
</evidence>
<dbReference type="KEGG" id="parq:DSM112329_01494"/>
<feature type="transmembrane region" description="Helical" evidence="7">
    <location>
        <begin position="62"/>
        <end position="87"/>
    </location>
</feature>
<feature type="region of interest" description="Disordered" evidence="6">
    <location>
        <begin position="343"/>
        <end position="388"/>
    </location>
</feature>
<dbReference type="GO" id="GO:0015093">
    <property type="term" value="F:ferrous iron transmembrane transporter activity"/>
    <property type="evidence" value="ECO:0007669"/>
    <property type="project" value="TreeGrafter"/>
</dbReference>
<dbReference type="RefSeq" id="WP_354701187.1">
    <property type="nucleotide sequence ID" value="NZ_CP114014.1"/>
</dbReference>
<name>A0AAU7ATJ1_9ACTN</name>
<feature type="transmembrane region" description="Helical" evidence="7">
    <location>
        <begin position="243"/>
        <end position="265"/>
    </location>
</feature>
<evidence type="ECO:0000256" key="3">
    <source>
        <dbReference type="ARBA" id="ARBA00022692"/>
    </source>
</evidence>
<keyword evidence="5 7" id="KW-0472">Membrane</keyword>
<dbReference type="PANTHER" id="PTHR31632">
    <property type="entry name" value="IRON TRANSPORTER FTH1"/>
    <property type="match status" value="1"/>
</dbReference>
<comment type="subcellular location">
    <subcellularLocation>
        <location evidence="1">Membrane</location>
        <topology evidence="1">Multi-pass membrane protein</topology>
    </subcellularLocation>
</comment>
<keyword evidence="4 7" id="KW-1133">Transmembrane helix</keyword>
<gene>
    <name evidence="8" type="ORF">DSM112329_01494</name>
</gene>
<comment type="similarity">
    <text evidence="2">Belongs to the oxidase-dependent Fe transporter (OFeT) (TC 9.A.10.1) family.</text>
</comment>
<keyword evidence="3 7" id="KW-0812">Transmembrane</keyword>
<evidence type="ECO:0000256" key="6">
    <source>
        <dbReference type="SAM" id="MobiDB-lite"/>
    </source>
</evidence>
<accession>A0AAU7ATJ1</accession>
<dbReference type="InterPro" id="IPR004923">
    <property type="entry name" value="FTR1/Fip1/EfeU"/>
</dbReference>
<evidence type="ECO:0000256" key="5">
    <source>
        <dbReference type="ARBA" id="ARBA00023136"/>
    </source>
</evidence>
<sequence>MAVHVPSRPSATSPAAGGSRRTPWWLLALGLIAGAVYLMATASTGPVDPTEVAAPQSHATVVFNSAIIVFREGLEAVLIFAAITASFVGANRSRRRPVVLGAACAFGFAVVTWFLVQALLDAASSLGPKLEAITGFVAVVVLLIILNWFVHKVYWTSWISRHHKQRRKLLATSGLGATVGLVALGFTSVYREGFEVVLFLQNLKLKEGTSPVLEGLALGLAATAIVGVITFKLHHKLPYKRMLIVTGGLVGVVLVVMIGGTALSFQELGWLPRHDLPFTVPGWMGAWFEVYGTYETVGIQILAAVFVIGSYHLAEYLKVTRPTARGEQPTAVRASAAPVDVGGHAVAHHPDRTPTASWPELGVEQPRRDGPSAVPTAAPDELHPRGSW</sequence>
<dbReference type="EMBL" id="CP114014">
    <property type="protein sequence ID" value="XAY04659.1"/>
    <property type="molecule type" value="Genomic_DNA"/>
</dbReference>
<evidence type="ECO:0000313" key="8">
    <source>
        <dbReference type="EMBL" id="XAY04659.1"/>
    </source>
</evidence>
<dbReference type="Pfam" id="PF03239">
    <property type="entry name" value="FTR1"/>
    <property type="match status" value="1"/>
</dbReference>
<evidence type="ECO:0000256" key="2">
    <source>
        <dbReference type="ARBA" id="ARBA00008333"/>
    </source>
</evidence>
<feature type="transmembrane region" description="Helical" evidence="7">
    <location>
        <begin position="210"/>
        <end position="231"/>
    </location>
</feature>
<evidence type="ECO:0008006" key="9">
    <source>
        <dbReference type="Google" id="ProtNLM"/>
    </source>
</evidence>
<reference evidence="8" key="1">
    <citation type="submission" date="2022-12" db="EMBL/GenBank/DDBJ databases">
        <title>Paraconexibacter alkalitolerans sp. nov. and Baekduia alba sp. nov., isolated from soil and emended description of the genera Paraconexibacter (Chun et al., 2020) and Baekduia (An et al., 2020).</title>
        <authorList>
            <person name="Vieira S."/>
            <person name="Huber K.J."/>
            <person name="Geppert A."/>
            <person name="Wolf J."/>
            <person name="Neumann-Schaal M."/>
            <person name="Muesken M."/>
            <person name="Overmann J."/>
        </authorList>
    </citation>
    <scope>NUCLEOTIDE SEQUENCE</scope>
    <source>
        <strain evidence="8">AEG42_29</strain>
    </source>
</reference>
<evidence type="ECO:0000256" key="4">
    <source>
        <dbReference type="ARBA" id="ARBA00022989"/>
    </source>
</evidence>
<dbReference type="PANTHER" id="PTHR31632:SF2">
    <property type="entry name" value="PLASMA MEMBRANE IRON PERMEASE"/>
    <property type="match status" value="1"/>
</dbReference>
<protein>
    <recommendedName>
        <fullName evidence="9">Iron permease</fullName>
    </recommendedName>
</protein>
<feature type="transmembrane region" description="Helical" evidence="7">
    <location>
        <begin position="24"/>
        <end position="42"/>
    </location>
</feature>
<proteinExistence type="inferred from homology"/>
<feature type="transmembrane region" description="Helical" evidence="7">
    <location>
        <begin position="297"/>
        <end position="314"/>
    </location>
</feature>
<dbReference type="GO" id="GO:0033573">
    <property type="term" value="C:high-affinity iron permease complex"/>
    <property type="evidence" value="ECO:0007669"/>
    <property type="project" value="InterPro"/>
</dbReference>
<feature type="transmembrane region" description="Helical" evidence="7">
    <location>
        <begin position="170"/>
        <end position="190"/>
    </location>
</feature>
<evidence type="ECO:0000256" key="1">
    <source>
        <dbReference type="ARBA" id="ARBA00004141"/>
    </source>
</evidence>
<feature type="transmembrane region" description="Helical" evidence="7">
    <location>
        <begin position="99"/>
        <end position="120"/>
    </location>
</feature>
<dbReference type="AlphaFoldDB" id="A0AAU7ATJ1"/>
<organism evidence="8">
    <name type="scientific">Paraconexibacter sp. AEG42_29</name>
    <dbReference type="NCBI Taxonomy" id="2997339"/>
    <lineage>
        <taxon>Bacteria</taxon>
        <taxon>Bacillati</taxon>
        <taxon>Actinomycetota</taxon>
        <taxon>Thermoleophilia</taxon>
        <taxon>Solirubrobacterales</taxon>
        <taxon>Paraconexibacteraceae</taxon>
        <taxon>Paraconexibacter</taxon>
    </lineage>
</organism>
<feature type="transmembrane region" description="Helical" evidence="7">
    <location>
        <begin position="132"/>
        <end position="150"/>
    </location>
</feature>